<evidence type="ECO:0000256" key="2">
    <source>
        <dbReference type="ARBA" id="ARBA00004370"/>
    </source>
</evidence>
<accession>A0ABS8SMA1</accession>
<comment type="caution">
    <text evidence="10">The sequence shown here is derived from an EMBL/GenBank/DDBJ whole genome shotgun (WGS) entry which is preliminary data.</text>
</comment>
<organism evidence="10 11">
    <name type="scientific">Datura stramonium</name>
    <name type="common">Jimsonweed</name>
    <name type="synonym">Common thornapple</name>
    <dbReference type="NCBI Taxonomy" id="4076"/>
    <lineage>
        <taxon>Eukaryota</taxon>
        <taxon>Viridiplantae</taxon>
        <taxon>Streptophyta</taxon>
        <taxon>Embryophyta</taxon>
        <taxon>Tracheophyta</taxon>
        <taxon>Spermatophyta</taxon>
        <taxon>Magnoliopsida</taxon>
        <taxon>eudicotyledons</taxon>
        <taxon>Gunneridae</taxon>
        <taxon>Pentapetalae</taxon>
        <taxon>asterids</taxon>
        <taxon>lamiids</taxon>
        <taxon>Solanales</taxon>
        <taxon>Solanaceae</taxon>
        <taxon>Solanoideae</taxon>
        <taxon>Datureae</taxon>
        <taxon>Datura</taxon>
    </lineage>
</organism>
<evidence type="ECO:0000256" key="5">
    <source>
        <dbReference type="ARBA" id="ARBA00022723"/>
    </source>
</evidence>
<evidence type="ECO:0008006" key="12">
    <source>
        <dbReference type="Google" id="ProtNLM"/>
    </source>
</evidence>
<dbReference type="EMBL" id="JACEIK010000619">
    <property type="protein sequence ID" value="MCD7459895.1"/>
    <property type="molecule type" value="Genomic_DNA"/>
</dbReference>
<dbReference type="Proteomes" id="UP000823775">
    <property type="component" value="Unassembled WGS sequence"/>
</dbReference>
<evidence type="ECO:0000256" key="3">
    <source>
        <dbReference type="ARBA" id="ARBA00010617"/>
    </source>
</evidence>
<dbReference type="PANTHER" id="PTHR47943:SF6">
    <property type="entry name" value="CYTOCHROME P450"/>
    <property type="match status" value="1"/>
</dbReference>
<evidence type="ECO:0000256" key="8">
    <source>
        <dbReference type="ARBA" id="ARBA00023033"/>
    </source>
</evidence>
<dbReference type="Gene3D" id="1.10.630.10">
    <property type="entry name" value="Cytochrome P450"/>
    <property type="match status" value="2"/>
</dbReference>
<comment type="cofactor">
    <cofactor evidence="1">
        <name>heme</name>
        <dbReference type="ChEBI" id="CHEBI:30413"/>
    </cofactor>
</comment>
<name>A0ABS8SMA1_DATST</name>
<evidence type="ECO:0000256" key="9">
    <source>
        <dbReference type="ARBA" id="ARBA00023136"/>
    </source>
</evidence>
<keyword evidence="4" id="KW-0349">Heme</keyword>
<dbReference type="InterPro" id="IPR001128">
    <property type="entry name" value="Cyt_P450"/>
</dbReference>
<keyword evidence="11" id="KW-1185">Reference proteome</keyword>
<gene>
    <name evidence="10" type="ORF">HAX54_042212</name>
</gene>
<keyword evidence="6" id="KW-0560">Oxidoreductase</keyword>
<protein>
    <recommendedName>
        <fullName evidence="12">Cytochrome P450</fullName>
    </recommendedName>
</protein>
<keyword evidence="7" id="KW-0408">Iron</keyword>
<evidence type="ECO:0000313" key="10">
    <source>
        <dbReference type="EMBL" id="MCD7459895.1"/>
    </source>
</evidence>
<evidence type="ECO:0000313" key="11">
    <source>
        <dbReference type="Proteomes" id="UP000823775"/>
    </source>
</evidence>
<keyword evidence="8" id="KW-0503">Monooxygenase</keyword>
<reference evidence="10 11" key="1">
    <citation type="journal article" date="2021" name="BMC Genomics">
        <title>Datura genome reveals duplications of psychoactive alkaloid biosynthetic genes and high mutation rate following tissue culture.</title>
        <authorList>
            <person name="Rajewski A."/>
            <person name="Carter-House D."/>
            <person name="Stajich J."/>
            <person name="Litt A."/>
        </authorList>
    </citation>
    <scope>NUCLEOTIDE SEQUENCE [LARGE SCALE GENOMIC DNA]</scope>
    <source>
        <strain evidence="10">AR-01</strain>
    </source>
</reference>
<dbReference type="SUPFAM" id="SSF48264">
    <property type="entry name" value="Cytochrome P450"/>
    <property type="match status" value="1"/>
</dbReference>
<keyword evidence="5" id="KW-0479">Metal-binding</keyword>
<proteinExistence type="inferred from homology"/>
<dbReference type="InterPro" id="IPR036396">
    <property type="entry name" value="Cyt_P450_sf"/>
</dbReference>
<dbReference type="Pfam" id="PF00067">
    <property type="entry name" value="p450"/>
    <property type="match status" value="2"/>
</dbReference>
<comment type="similarity">
    <text evidence="3">Belongs to the cytochrome P450 family.</text>
</comment>
<evidence type="ECO:0000256" key="7">
    <source>
        <dbReference type="ARBA" id="ARBA00023004"/>
    </source>
</evidence>
<keyword evidence="9" id="KW-0472">Membrane</keyword>
<evidence type="ECO:0000256" key="6">
    <source>
        <dbReference type="ARBA" id="ARBA00023002"/>
    </source>
</evidence>
<dbReference type="PANTHER" id="PTHR47943">
    <property type="entry name" value="CYTOCHROME P450 93A3-LIKE"/>
    <property type="match status" value="1"/>
</dbReference>
<evidence type="ECO:0000256" key="1">
    <source>
        <dbReference type="ARBA" id="ARBA00001971"/>
    </source>
</evidence>
<sequence>MKKLQKELQEVVGLERMVEESDLENLNYLDMVVKEGLRFHPVVPQFYHESMEDCPEPEKFFSERFIESNIDFPRRDFQLLPFSSGRRSCPEMHLGVMVVRLVEAQLVHCFEWEIPNAMVEDKSVRRNHQEEGMESKTAFIEEKLNFSTEKMTN</sequence>
<evidence type="ECO:0000256" key="4">
    <source>
        <dbReference type="ARBA" id="ARBA00022617"/>
    </source>
</evidence>
<comment type="subcellular location">
    <subcellularLocation>
        <location evidence="2">Membrane</location>
    </subcellularLocation>
</comment>